<accession>A0AAW1IK58</accession>
<dbReference type="Pfam" id="PF08100">
    <property type="entry name" value="Dimerisation"/>
    <property type="match status" value="1"/>
</dbReference>
<keyword evidence="2" id="KW-0808">Transferase</keyword>
<gene>
    <name evidence="7" type="ORF">RND81_09G082100</name>
</gene>
<dbReference type="InterPro" id="IPR016461">
    <property type="entry name" value="COMT-like"/>
</dbReference>
<keyword evidence="3" id="KW-0949">S-adenosyl-L-methionine</keyword>
<keyword evidence="8" id="KW-1185">Reference proteome</keyword>
<dbReference type="Proteomes" id="UP001443914">
    <property type="component" value="Unassembled WGS sequence"/>
</dbReference>
<feature type="active site" description="Proton acceptor" evidence="4">
    <location>
        <position position="287"/>
    </location>
</feature>
<evidence type="ECO:0000313" key="7">
    <source>
        <dbReference type="EMBL" id="KAK9689805.1"/>
    </source>
</evidence>
<evidence type="ECO:0000259" key="5">
    <source>
        <dbReference type="Pfam" id="PF00891"/>
    </source>
</evidence>
<feature type="domain" description="O-methyltransferase C-terminal" evidence="5">
    <location>
        <begin position="157"/>
        <end position="364"/>
    </location>
</feature>
<dbReference type="Gene3D" id="3.40.50.150">
    <property type="entry name" value="Vaccinia Virus protein VP39"/>
    <property type="match status" value="1"/>
</dbReference>
<dbReference type="GO" id="GO:0008171">
    <property type="term" value="F:O-methyltransferase activity"/>
    <property type="evidence" value="ECO:0007669"/>
    <property type="project" value="InterPro"/>
</dbReference>
<dbReference type="InterPro" id="IPR029063">
    <property type="entry name" value="SAM-dependent_MTases_sf"/>
</dbReference>
<organism evidence="7 8">
    <name type="scientific">Saponaria officinalis</name>
    <name type="common">Common soapwort</name>
    <name type="synonym">Lychnis saponaria</name>
    <dbReference type="NCBI Taxonomy" id="3572"/>
    <lineage>
        <taxon>Eukaryota</taxon>
        <taxon>Viridiplantae</taxon>
        <taxon>Streptophyta</taxon>
        <taxon>Embryophyta</taxon>
        <taxon>Tracheophyta</taxon>
        <taxon>Spermatophyta</taxon>
        <taxon>Magnoliopsida</taxon>
        <taxon>eudicotyledons</taxon>
        <taxon>Gunneridae</taxon>
        <taxon>Pentapetalae</taxon>
        <taxon>Caryophyllales</taxon>
        <taxon>Caryophyllaceae</taxon>
        <taxon>Caryophylleae</taxon>
        <taxon>Saponaria</taxon>
    </lineage>
</organism>
<evidence type="ECO:0000256" key="4">
    <source>
        <dbReference type="PIRSR" id="PIRSR005739-1"/>
    </source>
</evidence>
<dbReference type="FunFam" id="1.10.10.10:FF:000213">
    <property type="entry name" value="Coniferyl alcohol 9-O-methyltransferase"/>
    <property type="match status" value="1"/>
</dbReference>
<dbReference type="AlphaFoldDB" id="A0AAW1IK58"/>
<evidence type="ECO:0000256" key="2">
    <source>
        <dbReference type="ARBA" id="ARBA00022679"/>
    </source>
</evidence>
<evidence type="ECO:0000256" key="1">
    <source>
        <dbReference type="ARBA" id="ARBA00022603"/>
    </source>
</evidence>
<proteinExistence type="predicted"/>
<reference evidence="7" key="1">
    <citation type="submission" date="2024-03" db="EMBL/GenBank/DDBJ databases">
        <title>WGS assembly of Saponaria officinalis var. Norfolk2.</title>
        <authorList>
            <person name="Jenkins J."/>
            <person name="Shu S."/>
            <person name="Grimwood J."/>
            <person name="Barry K."/>
            <person name="Goodstein D."/>
            <person name="Schmutz J."/>
            <person name="Leebens-Mack J."/>
            <person name="Osbourn A."/>
        </authorList>
    </citation>
    <scope>NUCLEOTIDE SEQUENCE [LARGE SCALE GENOMIC DNA]</scope>
    <source>
        <strain evidence="7">JIC</strain>
    </source>
</reference>
<dbReference type="CDD" id="cd02440">
    <property type="entry name" value="AdoMet_MTases"/>
    <property type="match status" value="1"/>
</dbReference>
<dbReference type="GO" id="GO:0032259">
    <property type="term" value="P:methylation"/>
    <property type="evidence" value="ECO:0007669"/>
    <property type="project" value="UniProtKB-KW"/>
</dbReference>
<dbReference type="InterPro" id="IPR001077">
    <property type="entry name" value="COMT_C"/>
</dbReference>
<dbReference type="SUPFAM" id="SSF46785">
    <property type="entry name" value="Winged helix' DNA-binding domain"/>
    <property type="match status" value="1"/>
</dbReference>
<comment type="caution">
    <text evidence="7">The sequence shown here is derived from an EMBL/GenBank/DDBJ whole genome shotgun (WGS) entry which is preliminary data.</text>
</comment>
<dbReference type="FunFam" id="3.40.50.150:FF:000057">
    <property type="entry name" value="O-methyltransferase ZRP4"/>
    <property type="match status" value="1"/>
</dbReference>
<dbReference type="PANTHER" id="PTHR11746">
    <property type="entry name" value="O-METHYLTRANSFERASE"/>
    <property type="match status" value="1"/>
</dbReference>
<dbReference type="EMBL" id="JBDFQZ010000009">
    <property type="protein sequence ID" value="KAK9689805.1"/>
    <property type="molecule type" value="Genomic_DNA"/>
</dbReference>
<name>A0AAW1IK58_SAPOF</name>
<evidence type="ECO:0000256" key="3">
    <source>
        <dbReference type="ARBA" id="ARBA00022691"/>
    </source>
</evidence>
<dbReference type="InterPro" id="IPR012967">
    <property type="entry name" value="COMT_dimerisation"/>
</dbReference>
<dbReference type="InterPro" id="IPR036390">
    <property type="entry name" value="WH_DNA-bd_sf"/>
</dbReference>
<keyword evidence="1" id="KW-0489">Methyltransferase</keyword>
<dbReference type="Pfam" id="PF00891">
    <property type="entry name" value="Methyltransf_2"/>
    <property type="match status" value="1"/>
</dbReference>
<dbReference type="PROSITE" id="PS51683">
    <property type="entry name" value="SAM_OMT_II"/>
    <property type="match status" value="1"/>
</dbReference>
<dbReference type="SUPFAM" id="SSF53335">
    <property type="entry name" value="S-adenosyl-L-methionine-dependent methyltransferases"/>
    <property type="match status" value="1"/>
</dbReference>
<dbReference type="Gene3D" id="1.10.10.10">
    <property type="entry name" value="Winged helix-like DNA-binding domain superfamily/Winged helix DNA-binding domain"/>
    <property type="match status" value="1"/>
</dbReference>
<evidence type="ECO:0000313" key="8">
    <source>
        <dbReference type="Proteomes" id="UP001443914"/>
    </source>
</evidence>
<dbReference type="InterPro" id="IPR036388">
    <property type="entry name" value="WH-like_DNA-bd_sf"/>
</dbReference>
<evidence type="ECO:0000259" key="6">
    <source>
        <dbReference type="Pfam" id="PF08100"/>
    </source>
</evidence>
<dbReference type="GO" id="GO:0046983">
    <property type="term" value="F:protein dimerization activity"/>
    <property type="evidence" value="ECO:0007669"/>
    <property type="project" value="InterPro"/>
</dbReference>
<feature type="domain" description="O-methyltransferase dimerisation" evidence="6">
    <location>
        <begin position="45"/>
        <end position="131"/>
    </location>
</feature>
<sequence length="384" mass="42697">MHQNSINTNNFKENNHELPNKMDATTTIISKNQTKELLKAQTYIWTQIFNFLNSMALKCAIDLQIPDTIHMHGKPMTLNDLITSLSLNPTKGISLYRVLRVLVHSNFLSKSYLVNGEEAYNLTINSQLLLRNHRMTLAPFALAMLDPTLTDPPHSIGAWFRNKDASPFHTAHGCGLWEYANSVSKFNDYFNEAMASDAKFVGDILMSDGEFKGLLEGVGSLVDVGGGTGTLATIIAKGCPTVKCSVLDLPHVVEGLHKNGLELDFVGGDMFEAIPPADVVLLKWILHDWSDEHCIKILEKSKEAIPSKEEGGKVIIIDVVIKDTKDDDLSSAQLKFDIQMLAQTIGGKERTEEEWKQLFIKAGFIDYKILHILGSRSVIVVYPS</sequence>
<protein>
    <submittedName>
        <fullName evidence="7">Uncharacterized protein</fullName>
    </submittedName>
</protein>
<dbReference type="PIRSF" id="PIRSF005739">
    <property type="entry name" value="O-mtase"/>
    <property type="match status" value="1"/>
</dbReference>
<dbReference type="GO" id="GO:0008757">
    <property type="term" value="F:S-adenosylmethionine-dependent methyltransferase activity"/>
    <property type="evidence" value="ECO:0007669"/>
    <property type="project" value="UniProtKB-ARBA"/>
</dbReference>